<dbReference type="KEGG" id="rah:Rahaq_4626"/>
<dbReference type="RefSeq" id="WP_013577888.1">
    <property type="nucleotide sequence ID" value="NC_015062.1"/>
</dbReference>
<dbReference type="InterPro" id="IPR036388">
    <property type="entry name" value="WH-like_DNA-bd_sf"/>
</dbReference>
<feature type="DNA-binding region" description="OmpR/PhoB-type" evidence="2">
    <location>
        <begin position="1"/>
        <end position="102"/>
    </location>
</feature>
<keyword evidence="1 2" id="KW-0238">DNA-binding</keyword>
<dbReference type="Pfam" id="PF00486">
    <property type="entry name" value="Trans_reg_C"/>
    <property type="match status" value="1"/>
</dbReference>
<evidence type="ECO:0000313" key="6">
    <source>
        <dbReference type="EMBL" id="ADW76207.1"/>
    </source>
</evidence>
<evidence type="ECO:0000256" key="1">
    <source>
        <dbReference type="ARBA" id="ARBA00023125"/>
    </source>
</evidence>
<name>A0A0H3FFW6_RAHSY</name>
<evidence type="ECO:0000313" key="7">
    <source>
        <dbReference type="Proteomes" id="UP000007257"/>
    </source>
</evidence>
<sequence length="260" mass="29077" precursor="true">MKYLIDKEIEFNSDDGTLHYPASQDVIKLTLPAARLLEEFLSSEGRDLTREYLLETVWDKHGLHASGNNLNQYVSIVRRNLALFECHELIITLPKVGFKLNPAVSVQRLEAPPPAGQAPATPPPLRVQTPDSVSAPVKPARRALFILLCLLVLVSLSFGAWKYDDATNGMTEIKQSDTGCDIIFLKDISDDAKTAVLERVSHTLKTNNLTCNKTNVLIYNSELSYSSQNNARTLLSLCTLGNNNEIISCDNFYHYKWIKP</sequence>
<dbReference type="OrthoDB" id="6591689at2"/>
<gene>
    <name evidence="6" type="ordered locus">Rahaq_4626</name>
</gene>
<evidence type="ECO:0000256" key="4">
    <source>
        <dbReference type="SAM" id="Phobius"/>
    </source>
</evidence>
<dbReference type="GO" id="GO:0003677">
    <property type="term" value="F:DNA binding"/>
    <property type="evidence" value="ECO:0007669"/>
    <property type="project" value="UniProtKB-UniRule"/>
</dbReference>
<keyword evidence="4" id="KW-0472">Membrane</keyword>
<keyword evidence="4" id="KW-1133">Transmembrane helix</keyword>
<dbReference type="Gene3D" id="1.10.10.10">
    <property type="entry name" value="Winged helix-like DNA-binding domain superfamily/Winged helix DNA-binding domain"/>
    <property type="match status" value="1"/>
</dbReference>
<dbReference type="GO" id="GO:0006355">
    <property type="term" value="P:regulation of DNA-templated transcription"/>
    <property type="evidence" value="ECO:0007669"/>
    <property type="project" value="InterPro"/>
</dbReference>
<dbReference type="eggNOG" id="COG3710">
    <property type="taxonomic scope" value="Bacteria"/>
</dbReference>
<keyword evidence="4" id="KW-0812">Transmembrane</keyword>
<evidence type="ECO:0000259" key="5">
    <source>
        <dbReference type="PROSITE" id="PS51755"/>
    </source>
</evidence>
<proteinExistence type="predicted"/>
<dbReference type="SUPFAM" id="SSF46894">
    <property type="entry name" value="C-terminal effector domain of the bipartite response regulators"/>
    <property type="match status" value="1"/>
</dbReference>
<dbReference type="EMBL" id="CP002506">
    <property type="protein sequence ID" value="ADW76207.1"/>
    <property type="molecule type" value="Genomic_DNA"/>
</dbReference>
<dbReference type="SMART" id="SM00862">
    <property type="entry name" value="Trans_reg_C"/>
    <property type="match status" value="1"/>
</dbReference>
<dbReference type="PROSITE" id="PS51755">
    <property type="entry name" value="OMPR_PHOB"/>
    <property type="match status" value="1"/>
</dbReference>
<dbReference type="InterPro" id="IPR001867">
    <property type="entry name" value="OmpR/PhoB-type_DNA-bd"/>
</dbReference>
<dbReference type="InterPro" id="IPR016032">
    <property type="entry name" value="Sig_transdc_resp-reg_C-effctor"/>
</dbReference>
<dbReference type="Proteomes" id="UP000007257">
    <property type="component" value="Plasmid pRAHAQ01"/>
</dbReference>
<reference evidence="6 7" key="2">
    <citation type="journal article" date="2012" name="J. Bacteriol.">
        <title>Complete Genome Sequence of Rahnella sp. Strain Y9602, a Gammaproteobacterium Isolate from Metal- and Radionuclide-Contaminated Soil.</title>
        <authorList>
            <person name="Martinez R.J."/>
            <person name="Bruce D."/>
            <person name="Detter C."/>
            <person name="Goodwin L.A."/>
            <person name="Han J."/>
            <person name="Han C.S."/>
            <person name="Held B."/>
            <person name="Land M.L."/>
            <person name="Mikhailova N."/>
            <person name="Nolan M."/>
            <person name="Pennacchio L."/>
            <person name="Pitluck S."/>
            <person name="Tapia R."/>
            <person name="Woyke T."/>
            <person name="Sobecky P.A."/>
        </authorList>
    </citation>
    <scope>NUCLEOTIDE SEQUENCE [LARGE SCALE GENOMIC DNA]</scope>
    <source>
        <strain evidence="6 7">Y9602</strain>
        <plasmid evidence="6 7">pRAHAQ01</plasmid>
    </source>
</reference>
<dbReference type="GO" id="GO:0000160">
    <property type="term" value="P:phosphorelay signal transduction system"/>
    <property type="evidence" value="ECO:0007669"/>
    <property type="project" value="InterPro"/>
</dbReference>
<geneLocation type="plasmid" evidence="6 7">
    <name>pRAHAQ01</name>
</geneLocation>
<reference evidence="7" key="1">
    <citation type="submission" date="2011-01" db="EMBL/GenBank/DDBJ databases">
        <title>Complete sequence of plasmid1 of Rahnella sp. Y9602.</title>
        <authorList>
            <consortium name="US DOE Joint Genome Institute"/>
            <person name="Lucas S."/>
            <person name="Copeland A."/>
            <person name="Lapidus A."/>
            <person name="Cheng J.-F."/>
            <person name="Goodwin L."/>
            <person name="Pitluck S."/>
            <person name="Lu M."/>
            <person name="Detter J.C."/>
            <person name="Han C."/>
            <person name="Tapia R."/>
            <person name="Land M."/>
            <person name="Hauser L."/>
            <person name="Kyrpides N."/>
            <person name="Ivanova N."/>
            <person name="Ovchinnikova G."/>
            <person name="Pagani I."/>
            <person name="Sobecky P.A."/>
            <person name="Martinez R.J."/>
            <person name="Woyke T."/>
        </authorList>
    </citation>
    <scope>NUCLEOTIDE SEQUENCE [LARGE SCALE GENOMIC DNA]</scope>
    <source>
        <strain evidence="7">Y9602</strain>
        <plasmid evidence="7">pRAHAQ01</plasmid>
    </source>
</reference>
<organism evidence="6 7">
    <name type="scientific">Rahnella sp. (strain Y9602)</name>
    <dbReference type="NCBI Taxonomy" id="2703885"/>
    <lineage>
        <taxon>Bacteria</taxon>
        <taxon>Pseudomonadati</taxon>
        <taxon>Pseudomonadota</taxon>
        <taxon>Gammaproteobacteria</taxon>
        <taxon>Enterobacterales</taxon>
        <taxon>Yersiniaceae</taxon>
        <taxon>Rahnella</taxon>
    </lineage>
</organism>
<evidence type="ECO:0000256" key="2">
    <source>
        <dbReference type="PROSITE-ProRule" id="PRU01091"/>
    </source>
</evidence>
<dbReference type="AlphaFoldDB" id="A0A0H3FFW6"/>
<accession>A0A0H3FFW6</accession>
<feature type="transmembrane region" description="Helical" evidence="4">
    <location>
        <begin position="143"/>
        <end position="161"/>
    </location>
</feature>
<feature type="compositionally biased region" description="Pro residues" evidence="3">
    <location>
        <begin position="111"/>
        <end position="125"/>
    </location>
</feature>
<keyword evidence="6" id="KW-0614">Plasmid</keyword>
<protein>
    <submittedName>
        <fullName evidence="6">Transcriptional regulator domain-containing protein</fullName>
    </submittedName>
</protein>
<feature type="domain" description="OmpR/PhoB-type" evidence="5">
    <location>
        <begin position="1"/>
        <end position="102"/>
    </location>
</feature>
<evidence type="ECO:0000256" key="3">
    <source>
        <dbReference type="SAM" id="MobiDB-lite"/>
    </source>
</evidence>
<dbReference type="CDD" id="cd00383">
    <property type="entry name" value="trans_reg_C"/>
    <property type="match status" value="1"/>
</dbReference>
<feature type="region of interest" description="Disordered" evidence="3">
    <location>
        <begin position="110"/>
        <end position="132"/>
    </location>
</feature>
<dbReference type="HOGENOM" id="CLU_075545_1_1_6"/>